<sequence>MPTLNACLQVARIAEASGIPYIQKLAKVTVAVVELLEQWGKNKKNIKALCESIANTVVVINTVALTSLAQDLKTELERKHCGVKGFFKTKELQETIQDFRIRINDLRTDFMIHCLLILVELHPMLTPCPVVDMSSKHRTK</sequence>
<evidence type="ECO:0000313" key="1">
    <source>
        <dbReference type="EMBL" id="KAK0481010.1"/>
    </source>
</evidence>
<keyword evidence="2" id="KW-1185">Reference proteome</keyword>
<dbReference type="EMBL" id="JAUEPU010000078">
    <property type="protein sequence ID" value="KAK0481010.1"/>
    <property type="molecule type" value="Genomic_DNA"/>
</dbReference>
<accession>A0AA39PBU9</accession>
<evidence type="ECO:0000313" key="2">
    <source>
        <dbReference type="Proteomes" id="UP001175228"/>
    </source>
</evidence>
<comment type="caution">
    <text evidence="1">The sequence shown here is derived from an EMBL/GenBank/DDBJ whole genome shotgun (WGS) entry which is preliminary data.</text>
</comment>
<organism evidence="1 2">
    <name type="scientific">Armillaria luteobubalina</name>
    <dbReference type="NCBI Taxonomy" id="153913"/>
    <lineage>
        <taxon>Eukaryota</taxon>
        <taxon>Fungi</taxon>
        <taxon>Dikarya</taxon>
        <taxon>Basidiomycota</taxon>
        <taxon>Agaricomycotina</taxon>
        <taxon>Agaricomycetes</taxon>
        <taxon>Agaricomycetidae</taxon>
        <taxon>Agaricales</taxon>
        <taxon>Marasmiineae</taxon>
        <taxon>Physalacriaceae</taxon>
        <taxon>Armillaria</taxon>
    </lineage>
</organism>
<proteinExistence type="predicted"/>
<gene>
    <name evidence="1" type="ORF">EDD18DRAFT_1113374</name>
</gene>
<name>A0AA39PBU9_9AGAR</name>
<reference evidence="1" key="1">
    <citation type="submission" date="2023-06" db="EMBL/GenBank/DDBJ databases">
        <authorList>
            <consortium name="Lawrence Berkeley National Laboratory"/>
            <person name="Ahrendt S."/>
            <person name="Sahu N."/>
            <person name="Indic B."/>
            <person name="Wong-Bajracharya J."/>
            <person name="Merenyi Z."/>
            <person name="Ke H.-M."/>
            <person name="Monk M."/>
            <person name="Kocsube S."/>
            <person name="Drula E."/>
            <person name="Lipzen A."/>
            <person name="Balint B."/>
            <person name="Henrissat B."/>
            <person name="Andreopoulos B."/>
            <person name="Martin F.M."/>
            <person name="Harder C.B."/>
            <person name="Rigling D."/>
            <person name="Ford K.L."/>
            <person name="Foster G.D."/>
            <person name="Pangilinan J."/>
            <person name="Papanicolaou A."/>
            <person name="Barry K."/>
            <person name="LaButti K."/>
            <person name="Viragh M."/>
            <person name="Koriabine M."/>
            <person name="Yan M."/>
            <person name="Riley R."/>
            <person name="Champramary S."/>
            <person name="Plett K.L."/>
            <person name="Tsai I.J."/>
            <person name="Slot J."/>
            <person name="Sipos G."/>
            <person name="Plett J."/>
            <person name="Nagy L.G."/>
            <person name="Grigoriev I.V."/>
        </authorList>
    </citation>
    <scope>NUCLEOTIDE SEQUENCE</scope>
    <source>
        <strain evidence="1">HWK02</strain>
    </source>
</reference>
<dbReference type="Proteomes" id="UP001175228">
    <property type="component" value="Unassembled WGS sequence"/>
</dbReference>
<protein>
    <submittedName>
        <fullName evidence="1">Uncharacterized protein</fullName>
    </submittedName>
</protein>
<dbReference type="AlphaFoldDB" id="A0AA39PBU9"/>